<evidence type="ECO:0000313" key="4">
    <source>
        <dbReference type="Proteomes" id="UP000014254"/>
    </source>
</evidence>
<keyword evidence="1" id="KW-0175">Coiled coil</keyword>
<name>S2JZJ9_MUCC1</name>
<sequence>MPSRNATVSTPKKVKYKVDKVVITPERRVPKKKLEIHVDETSSPEAILHASWEFISAFQFFNTFKSYFHLPKRLSIEKLELAMLAGNDDEQQQQLLQEDEAEDEYAAHLKRESSVLSQQSNASATTPQPTRNYLADFMIHILLPLLTQRQKTLINADNYEQFIADVFPDFTHFADMNVLDKIKVLKSIEMAHVEISDPDLVSLQNFESCQELRFAPLGTDYEGWVYWYFGDYRLYREIPLPMGKKAATISDTSEFTFELMCSTITEWKDTIEKFKPTKRTASRQLASAITALGKEIIAKLEAREEQRQRHEAKMKRARELELIPKKRSRRLEVKSDEQAKRQKLLDEAREKAELEEQQRKKLAKEAKLAADRDRQEMQAEETKLRKELFGIITDFVLQGQETEADMRPLKAPINSKTSEKERVDKMKGWIKLLRGTISIERLEKNEIQFVGPDVDTALESVLFKNTMRIYLATLLLFKLNPITLAYENTEEVHRKLVLNRYDDMDSFSQELNTAFESMSDATVQEDAIGMLTSVFSLDPPQVEESEEIDAIKQEDATSPVTDTILDTDTANTTTTTSTSQTTPENTTESTAALKIAESAALPTCADISPEKPAEQDPIKPQTTSLDSEATTIELPSSIATATAASVPEEVAALPQI</sequence>
<evidence type="ECO:0000256" key="1">
    <source>
        <dbReference type="SAM" id="Coils"/>
    </source>
</evidence>
<feature type="compositionally biased region" description="Polar residues" evidence="2">
    <location>
        <begin position="620"/>
        <end position="630"/>
    </location>
</feature>
<dbReference type="OrthoDB" id="303107at2759"/>
<feature type="region of interest" description="Disordered" evidence="2">
    <location>
        <begin position="607"/>
        <end position="630"/>
    </location>
</feature>
<proteinExistence type="predicted"/>
<dbReference type="InParanoid" id="S2JZJ9"/>
<dbReference type="eggNOG" id="KOG1472">
    <property type="taxonomic scope" value="Eukaryota"/>
</dbReference>
<evidence type="ECO:0000256" key="2">
    <source>
        <dbReference type="SAM" id="MobiDB-lite"/>
    </source>
</evidence>
<evidence type="ECO:0008006" key="5">
    <source>
        <dbReference type="Google" id="ProtNLM"/>
    </source>
</evidence>
<dbReference type="OMA" id="HASWEFI"/>
<dbReference type="Proteomes" id="UP000014254">
    <property type="component" value="Unassembled WGS sequence"/>
</dbReference>
<reference evidence="4" key="1">
    <citation type="submission" date="2013-05" db="EMBL/GenBank/DDBJ databases">
        <title>The Genome sequence of Mucor circinelloides f. circinelloides 1006PhL.</title>
        <authorList>
            <consortium name="The Broad Institute Genomics Platform"/>
            <person name="Cuomo C."/>
            <person name="Earl A."/>
            <person name="Findley K."/>
            <person name="Lee S.C."/>
            <person name="Walker B."/>
            <person name="Young S."/>
            <person name="Zeng Q."/>
            <person name="Gargeya S."/>
            <person name="Fitzgerald M."/>
            <person name="Haas B."/>
            <person name="Abouelleil A."/>
            <person name="Allen A.W."/>
            <person name="Alvarado L."/>
            <person name="Arachchi H.M."/>
            <person name="Berlin A.M."/>
            <person name="Chapman S.B."/>
            <person name="Gainer-Dewar J."/>
            <person name="Goldberg J."/>
            <person name="Griggs A."/>
            <person name="Gujja S."/>
            <person name="Hansen M."/>
            <person name="Howarth C."/>
            <person name="Imamovic A."/>
            <person name="Ireland A."/>
            <person name="Larimer J."/>
            <person name="McCowan C."/>
            <person name="Murphy C."/>
            <person name="Pearson M."/>
            <person name="Poon T.W."/>
            <person name="Priest M."/>
            <person name="Roberts A."/>
            <person name="Saif S."/>
            <person name="Shea T."/>
            <person name="Sisk P."/>
            <person name="Sykes S."/>
            <person name="Wortman J."/>
            <person name="Nusbaum C."/>
            <person name="Birren B."/>
        </authorList>
    </citation>
    <scope>NUCLEOTIDE SEQUENCE [LARGE SCALE GENOMIC DNA]</scope>
    <source>
        <strain evidence="4">1006PhL</strain>
    </source>
</reference>
<dbReference type="GO" id="GO:0006355">
    <property type="term" value="P:regulation of DNA-templated transcription"/>
    <property type="evidence" value="ECO:0007669"/>
    <property type="project" value="InterPro"/>
</dbReference>
<dbReference type="VEuPathDB" id="FungiDB:HMPREF1544_04981"/>
<protein>
    <recommendedName>
        <fullName evidence="5">DDT domain-containing protein</fullName>
    </recommendedName>
</protein>
<dbReference type="AlphaFoldDB" id="S2JZJ9"/>
<feature type="coiled-coil region" evidence="1">
    <location>
        <begin position="300"/>
        <end position="383"/>
    </location>
</feature>
<dbReference type="PANTHER" id="PTHR14296:SF3">
    <property type="entry name" value="DIKAR, ISOFORM F"/>
    <property type="match status" value="1"/>
</dbReference>
<dbReference type="PANTHER" id="PTHR14296">
    <property type="entry name" value="REMODELING AND SPACING FACTOR 1"/>
    <property type="match status" value="1"/>
</dbReference>
<keyword evidence="4" id="KW-1185">Reference proteome</keyword>
<feature type="compositionally biased region" description="Basic and acidic residues" evidence="2">
    <location>
        <begin position="608"/>
        <end position="617"/>
    </location>
</feature>
<dbReference type="InterPro" id="IPR028938">
    <property type="entry name" value="Rsf1-like"/>
</dbReference>
<organism evidence="3 4">
    <name type="scientific">Mucor circinelloides f. circinelloides (strain 1006PhL)</name>
    <name type="common">Mucormycosis agent</name>
    <name type="synonym">Calyptromyces circinelloides</name>
    <dbReference type="NCBI Taxonomy" id="1220926"/>
    <lineage>
        <taxon>Eukaryota</taxon>
        <taxon>Fungi</taxon>
        <taxon>Fungi incertae sedis</taxon>
        <taxon>Mucoromycota</taxon>
        <taxon>Mucoromycotina</taxon>
        <taxon>Mucoromycetes</taxon>
        <taxon>Mucorales</taxon>
        <taxon>Mucorineae</taxon>
        <taxon>Mucoraceae</taxon>
        <taxon>Mucor</taxon>
    </lineage>
</organism>
<accession>S2JZJ9</accession>
<evidence type="ECO:0000313" key="3">
    <source>
        <dbReference type="EMBL" id="EPB88273.1"/>
    </source>
</evidence>
<dbReference type="EMBL" id="KE123954">
    <property type="protein sequence ID" value="EPB88273.1"/>
    <property type="molecule type" value="Genomic_DNA"/>
</dbReference>
<gene>
    <name evidence="3" type="ORF">HMPREF1544_04981</name>
</gene>
<dbReference type="GO" id="GO:0031213">
    <property type="term" value="C:RSF complex"/>
    <property type="evidence" value="ECO:0007669"/>
    <property type="project" value="InterPro"/>
</dbReference>
<dbReference type="STRING" id="1220926.S2JZJ9"/>